<dbReference type="Proteomes" id="UP000599578">
    <property type="component" value="Unassembled WGS sequence"/>
</dbReference>
<comment type="caution">
    <text evidence="1">The sequence shown here is derived from an EMBL/GenBank/DDBJ whole genome shotgun (WGS) entry which is preliminary data.</text>
</comment>
<organism evidence="1 2">
    <name type="scientific">Marinobacterium nitratireducens</name>
    <dbReference type="NCBI Taxonomy" id="518897"/>
    <lineage>
        <taxon>Bacteria</taxon>
        <taxon>Pseudomonadati</taxon>
        <taxon>Pseudomonadota</taxon>
        <taxon>Gammaproteobacteria</taxon>
        <taxon>Oceanospirillales</taxon>
        <taxon>Oceanospirillaceae</taxon>
        <taxon>Marinobacterium</taxon>
    </lineage>
</organism>
<dbReference type="RefSeq" id="WP_188862074.1">
    <property type="nucleotide sequence ID" value="NZ_BMLT01000010.1"/>
</dbReference>
<evidence type="ECO:0000313" key="2">
    <source>
        <dbReference type="Proteomes" id="UP000599578"/>
    </source>
</evidence>
<keyword evidence="2" id="KW-1185">Reference proteome</keyword>
<accession>A0A917ZMW3</accession>
<protein>
    <submittedName>
        <fullName evidence="1">Uncharacterized protein</fullName>
    </submittedName>
</protein>
<name>A0A917ZMW3_9GAMM</name>
<sequence length="83" mass="9468">MSLFVSTEAAEQLREMDKRPGLVNVGLHDILKKIDTDGIDLSSPNIHKLQGAEEEIYVLKHHSLRLFLTKSDDEIVLMNILKR</sequence>
<dbReference type="AlphaFoldDB" id="A0A917ZMW3"/>
<evidence type="ECO:0000313" key="1">
    <source>
        <dbReference type="EMBL" id="GGO86276.1"/>
    </source>
</evidence>
<proteinExistence type="predicted"/>
<reference evidence="1 2" key="1">
    <citation type="journal article" date="2014" name="Int. J. Syst. Evol. Microbiol.">
        <title>Complete genome sequence of Corynebacterium casei LMG S-19264T (=DSM 44701T), isolated from a smear-ripened cheese.</title>
        <authorList>
            <consortium name="US DOE Joint Genome Institute (JGI-PGF)"/>
            <person name="Walter F."/>
            <person name="Albersmeier A."/>
            <person name="Kalinowski J."/>
            <person name="Ruckert C."/>
        </authorList>
    </citation>
    <scope>NUCLEOTIDE SEQUENCE [LARGE SCALE GENOMIC DNA]</scope>
    <source>
        <strain evidence="1 2">CGMCC 1.7286</strain>
    </source>
</reference>
<dbReference type="EMBL" id="BMLT01000010">
    <property type="protein sequence ID" value="GGO86276.1"/>
    <property type="molecule type" value="Genomic_DNA"/>
</dbReference>
<gene>
    <name evidence="1" type="ORF">GCM10011348_36760</name>
</gene>